<evidence type="ECO:0000256" key="2">
    <source>
        <dbReference type="ARBA" id="ARBA00023125"/>
    </source>
</evidence>
<evidence type="ECO:0000256" key="1">
    <source>
        <dbReference type="ARBA" id="ARBA00023015"/>
    </source>
</evidence>
<gene>
    <name evidence="5" type="ORF">FYJ63_07480</name>
</gene>
<evidence type="ECO:0000313" key="6">
    <source>
        <dbReference type="Proteomes" id="UP000442535"/>
    </source>
</evidence>
<dbReference type="SUPFAM" id="SSF46785">
    <property type="entry name" value="Winged helix' DNA-binding domain"/>
    <property type="match status" value="1"/>
</dbReference>
<dbReference type="GO" id="GO:0003677">
    <property type="term" value="F:DNA binding"/>
    <property type="evidence" value="ECO:0007669"/>
    <property type="project" value="UniProtKB-KW"/>
</dbReference>
<accession>A0A7K0K3R8</accession>
<dbReference type="RefSeq" id="WP_154545341.1">
    <property type="nucleotide sequence ID" value="NZ_JAQYQY010000041.1"/>
</dbReference>
<keyword evidence="1" id="KW-0805">Transcription regulation</keyword>
<evidence type="ECO:0000259" key="4">
    <source>
        <dbReference type="PROSITE" id="PS50949"/>
    </source>
</evidence>
<feature type="domain" description="HTH gntR-type" evidence="4">
    <location>
        <begin position="13"/>
        <end position="81"/>
    </location>
</feature>
<name>A0A7K0K3R8_9ACTO</name>
<dbReference type="Gene3D" id="1.10.10.10">
    <property type="entry name" value="Winged helix-like DNA-binding domain superfamily/Winged helix DNA-binding domain"/>
    <property type="match status" value="1"/>
</dbReference>
<dbReference type="PROSITE" id="PS50949">
    <property type="entry name" value="HTH_GNTR"/>
    <property type="match status" value="1"/>
</dbReference>
<sequence>MSVALKIDPEDTAPPYEQLRAQIEAAIISGALEGGTKLPTVRQLAADLEVAPGTVMRAYAMLSESGLVESRRGRGSVVALGVANARLAGVAVGELATEYVRKARLLGAPDSEILGHVENSLKAEGA</sequence>
<keyword evidence="2" id="KW-0238">DNA-binding</keyword>
<protein>
    <submittedName>
        <fullName evidence="5">GntR family transcriptional regulator</fullName>
    </submittedName>
</protein>
<dbReference type="EMBL" id="VUMY01000012">
    <property type="protein sequence ID" value="MST50074.1"/>
    <property type="molecule type" value="Genomic_DNA"/>
</dbReference>
<dbReference type="InterPro" id="IPR036390">
    <property type="entry name" value="WH_DNA-bd_sf"/>
</dbReference>
<dbReference type="AlphaFoldDB" id="A0A7K0K3R8"/>
<organism evidence="5 6">
    <name type="scientific">Mobiluncus porci</name>
    <dbReference type="NCBI Taxonomy" id="2652278"/>
    <lineage>
        <taxon>Bacteria</taxon>
        <taxon>Bacillati</taxon>
        <taxon>Actinomycetota</taxon>
        <taxon>Actinomycetes</taxon>
        <taxon>Actinomycetales</taxon>
        <taxon>Actinomycetaceae</taxon>
        <taxon>Mobiluncus</taxon>
    </lineage>
</organism>
<dbReference type="CDD" id="cd07377">
    <property type="entry name" value="WHTH_GntR"/>
    <property type="match status" value="1"/>
</dbReference>
<dbReference type="GO" id="GO:0003700">
    <property type="term" value="F:DNA-binding transcription factor activity"/>
    <property type="evidence" value="ECO:0007669"/>
    <property type="project" value="InterPro"/>
</dbReference>
<dbReference type="InterPro" id="IPR036388">
    <property type="entry name" value="WH-like_DNA-bd_sf"/>
</dbReference>
<comment type="caution">
    <text evidence="5">The sequence shown here is derived from an EMBL/GenBank/DDBJ whole genome shotgun (WGS) entry which is preliminary data.</text>
</comment>
<dbReference type="InterPro" id="IPR000524">
    <property type="entry name" value="Tscrpt_reg_HTH_GntR"/>
</dbReference>
<dbReference type="PANTHER" id="PTHR38445:SF9">
    <property type="entry name" value="HTH-TYPE TRANSCRIPTIONAL REPRESSOR YTRA"/>
    <property type="match status" value="1"/>
</dbReference>
<keyword evidence="3" id="KW-0804">Transcription</keyword>
<dbReference type="Pfam" id="PF00392">
    <property type="entry name" value="GntR"/>
    <property type="match status" value="1"/>
</dbReference>
<evidence type="ECO:0000313" key="5">
    <source>
        <dbReference type="EMBL" id="MST50074.1"/>
    </source>
</evidence>
<dbReference type="SMART" id="SM00345">
    <property type="entry name" value="HTH_GNTR"/>
    <property type="match status" value="1"/>
</dbReference>
<dbReference type="Proteomes" id="UP000442535">
    <property type="component" value="Unassembled WGS sequence"/>
</dbReference>
<proteinExistence type="predicted"/>
<evidence type="ECO:0000256" key="3">
    <source>
        <dbReference type="ARBA" id="ARBA00023163"/>
    </source>
</evidence>
<reference evidence="5 6" key="1">
    <citation type="submission" date="2019-08" db="EMBL/GenBank/DDBJ databases">
        <title>In-depth cultivation of the pig gut microbiome towards novel bacterial diversity and tailored functional studies.</title>
        <authorList>
            <person name="Wylensek D."/>
            <person name="Hitch T.C.A."/>
            <person name="Clavel T."/>
        </authorList>
    </citation>
    <scope>NUCLEOTIDE SEQUENCE [LARGE SCALE GENOMIC DNA]</scope>
    <source>
        <strain evidence="5 6">RF-GAM-744-WT-7</strain>
    </source>
</reference>
<keyword evidence="6" id="KW-1185">Reference proteome</keyword>
<dbReference type="PANTHER" id="PTHR38445">
    <property type="entry name" value="HTH-TYPE TRANSCRIPTIONAL REPRESSOR YTRA"/>
    <property type="match status" value="1"/>
</dbReference>